<keyword evidence="1" id="KW-0812">Transmembrane</keyword>
<keyword evidence="1" id="KW-1133">Transmembrane helix</keyword>
<name>A0ABZ0IL37_9BACT</name>
<accession>A0ABZ0IL37</accession>
<proteinExistence type="predicted"/>
<evidence type="ECO:0000313" key="2">
    <source>
        <dbReference type="EMBL" id="WOK05734.1"/>
    </source>
</evidence>
<dbReference type="RefSeq" id="WP_317488490.1">
    <property type="nucleotide sequence ID" value="NZ_CP136051.1"/>
</dbReference>
<dbReference type="EMBL" id="CP136051">
    <property type="protein sequence ID" value="WOK05734.1"/>
    <property type="molecule type" value="Genomic_DNA"/>
</dbReference>
<evidence type="ECO:0000256" key="1">
    <source>
        <dbReference type="SAM" id="Phobius"/>
    </source>
</evidence>
<organism evidence="2 3">
    <name type="scientific">Imperialibacter roseus</name>
    <dbReference type="NCBI Taxonomy" id="1324217"/>
    <lineage>
        <taxon>Bacteria</taxon>
        <taxon>Pseudomonadati</taxon>
        <taxon>Bacteroidota</taxon>
        <taxon>Cytophagia</taxon>
        <taxon>Cytophagales</taxon>
        <taxon>Flammeovirgaceae</taxon>
        <taxon>Imperialibacter</taxon>
    </lineage>
</organism>
<protein>
    <recommendedName>
        <fullName evidence="4">PIN domain-containing protein</fullName>
    </recommendedName>
</protein>
<keyword evidence="3" id="KW-1185">Reference proteome</keyword>
<sequence length="132" mass="15174">MKVISFLAITYTAIWIPATVRYEFLIKRRDKKRNRVLKWIMKEFSVVTLCPIKVSKKEIEILVGSNDENAGEADAIIQCQKAKSSDSFAFSDIVFFSNDKKALTRAEGFDISLLRYSTFRERMLEAGIEIPI</sequence>
<evidence type="ECO:0000313" key="3">
    <source>
        <dbReference type="Proteomes" id="UP001302349"/>
    </source>
</evidence>
<evidence type="ECO:0008006" key="4">
    <source>
        <dbReference type="Google" id="ProtNLM"/>
    </source>
</evidence>
<feature type="transmembrane region" description="Helical" evidence="1">
    <location>
        <begin position="6"/>
        <end position="25"/>
    </location>
</feature>
<gene>
    <name evidence="2" type="ORF">RT717_21905</name>
</gene>
<dbReference type="Proteomes" id="UP001302349">
    <property type="component" value="Chromosome"/>
</dbReference>
<reference evidence="2 3" key="1">
    <citation type="journal article" date="2023" name="Microbiol. Resour. Announc.">
        <title>Complete Genome Sequence of Imperialibacter roseus strain P4T.</title>
        <authorList>
            <person name="Tizabi D.R."/>
            <person name="Bachvaroff T."/>
            <person name="Hill R.T."/>
        </authorList>
    </citation>
    <scope>NUCLEOTIDE SEQUENCE [LARGE SCALE GENOMIC DNA]</scope>
    <source>
        <strain evidence="2 3">P4T</strain>
    </source>
</reference>
<keyword evidence="1" id="KW-0472">Membrane</keyword>